<reference evidence="1" key="1">
    <citation type="submission" date="2022-10" db="EMBL/GenBank/DDBJ databases">
        <title>Streptomyces beihaiensis sp. nov., a chitin degrading actinobacterium, isolated from shrimp pond soil.</title>
        <authorList>
            <person name="Xie J."/>
            <person name="Shen N."/>
        </authorList>
    </citation>
    <scope>NUCLEOTIDE SEQUENCE</scope>
    <source>
        <strain evidence="1">GXMU-J5</strain>
    </source>
</reference>
<evidence type="ECO:0000313" key="1">
    <source>
        <dbReference type="EMBL" id="MCX3059445.1"/>
    </source>
</evidence>
<proteinExistence type="predicted"/>
<dbReference type="Proteomes" id="UP001163064">
    <property type="component" value="Unassembled WGS sequence"/>
</dbReference>
<keyword evidence="2" id="KW-1185">Reference proteome</keyword>
<sequence length="63" mass="6960">MDAPPPATPSASEVHRIHWLPGTDHLLAVCHCGAEAEFDDPVALWEWLLAHPDGHRTRTNESP</sequence>
<gene>
    <name evidence="1" type="ORF">OFY01_06625</name>
</gene>
<dbReference type="EMBL" id="JAPHNL010000049">
    <property type="protein sequence ID" value="MCX3059445.1"/>
    <property type="molecule type" value="Genomic_DNA"/>
</dbReference>
<dbReference type="RefSeq" id="WP_266597242.1">
    <property type="nucleotide sequence ID" value="NZ_JAPHNL010000049.1"/>
</dbReference>
<accession>A0ABT3TRP4</accession>
<protein>
    <submittedName>
        <fullName evidence="1">Uncharacterized protein</fullName>
    </submittedName>
</protein>
<name>A0ABT3TRP4_9ACTN</name>
<evidence type="ECO:0000313" key="2">
    <source>
        <dbReference type="Proteomes" id="UP001163064"/>
    </source>
</evidence>
<organism evidence="1 2">
    <name type="scientific">Streptomyces beihaiensis</name>
    <dbReference type="NCBI Taxonomy" id="2984495"/>
    <lineage>
        <taxon>Bacteria</taxon>
        <taxon>Bacillati</taxon>
        <taxon>Actinomycetota</taxon>
        <taxon>Actinomycetes</taxon>
        <taxon>Kitasatosporales</taxon>
        <taxon>Streptomycetaceae</taxon>
        <taxon>Streptomyces</taxon>
    </lineage>
</organism>
<comment type="caution">
    <text evidence="1">The sequence shown here is derived from an EMBL/GenBank/DDBJ whole genome shotgun (WGS) entry which is preliminary data.</text>
</comment>